<dbReference type="EMBL" id="JH930472">
    <property type="protein sequence ID" value="EKM56041.1"/>
    <property type="molecule type" value="Genomic_DNA"/>
</dbReference>
<dbReference type="KEGG" id="pco:PHACADRAFT_257075"/>
<dbReference type="InParanoid" id="K5V0N6"/>
<dbReference type="RefSeq" id="XP_007396341.1">
    <property type="nucleotide sequence ID" value="XM_007396279.1"/>
</dbReference>
<keyword evidence="2" id="KW-0812">Transmembrane</keyword>
<evidence type="ECO:0000256" key="1">
    <source>
        <dbReference type="SAM" id="MobiDB-lite"/>
    </source>
</evidence>
<keyword evidence="2" id="KW-1133">Transmembrane helix</keyword>
<dbReference type="GeneID" id="18916748"/>
<feature type="region of interest" description="Disordered" evidence="1">
    <location>
        <begin position="113"/>
        <end position="154"/>
    </location>
</feature>
<reference evidence="3 4" key="1">
    <citation type="journal article" date="2012" name="BMC Genomics">
        <title>Comparative genomics of the white-rot fungi, Phanerochaete carnosa and P. chrysosporium, to elucidate the genetic basis of the distinct wood types they colonize.</title>
        <authorList>
            <person name="Suzuki H."/>
            <person name="MacDonald J."/>
            <person name="Syed K."/>
            <person name="Salamov A."/>
            <person name="Hori C."/>
            <person name="Aerts A."/>
            <person name="Henrissat B."/>
            <person name="Wiebenga A."/>
            <person name="vanKuyk P.A."/>
            <person name="Barry K."/>
            <person name="Lindquist E."/>
            <person name="LaButti K."/>
            <person name="Lapidus A."/>
            <person name="Lucas S."/>
            <person name="Coutinho P."/>
            <person name="Gong Y."/>
            <person name="Samejima M."/>
            <person name="Mahadevan R."/>
            <person name="Abou-Zaid M."/>
            <person name="de Vries R.P."/>
            <person name="Igarashi K."/>
            <person name="Yadav J.S."/>
            <person name="Grigoriev I.V."/>
            <person name="Master E.R."/>
        </authorList>
    </citation>
    <scope>NUCLEOTIDE SEQUENCE [LARGE SCALE GENOMIC DNA]</scope>
    <source>
        <strain evidence="3 4">HHB-10118-sp</strain>
    </source>
</reference>
<evidence type="ECO:0000256" key="2">
    <source>
        <dbReference type="SAM" id="Phobius"/>
    </source>
</evidence>
<accession>K5V0N6</accession>
<dbReference type="OrthoDB" id="3265603at2759"/>
<sequence>MPHIAPYADSAAIADRLASSIQFPAPPRRASDSVPEIGGSPAGFIILIVVLSAIFLISSAGVFVLLRAHRDDPYERHARRVLSGRREDVARQMPLGPPGLREKLKGLFQGRGRRGGWVRASSGDDAWDASEPAARGAPYDPPSGPLPKSNFGVHKSDTMESVELAAPTLKDVALPTLSYDDPYSSSPPPLERSAGRSSPGRRSVSDDDEGPFDAIPADRVPRTFENGTRFKESL</sequence>
<feature type="region of interest" description="Disordered" evidence="1">
    <location>
        <begin position="176"/>
        <end position="234"/>
    </location>
</feature>
<proteinExistence type="predicted"/>
<evidence type="ECO:0000313" key="4">
    <source>
        <dbReference type="Proteomes" id="UP000008370"/>
    </source>
</evidence>
<feature type="transmembrane region" description="Helical" evidence="2">
    <location>
        <begin position="42"/>
        <end position="66"/>
    </location>
</feature>
<gene>
    <name evidence="3" type="ORF">PHACADRAFT_257075</name>
</gene>
<dbReference type="HOGENOM" id="CLU_051883_0_0_1"/>
<keyword evidence="2" id="KW-0472">Membrane</keyword>
<name>K5V0N6_PHACS</name>
<keyword evidence="4" id="KW-1185">Reference proteome</keyword>
<protein>
    <submittedName>
        <fullName evidence="3">Uncharacterized protein</fullName>
    </submittedName>
</protein>
<evidence type="ECO:0000313" key="3">
    <source>
        <dbReference type="EMBL" id="EKM56041.1"/>
    </source>
</evidence>
<organism evidence="3 4">
    <name type="scientific">Phanerochaete carnosa (strain HHB-10118-sp)</name>
    <name type="common">White-rot fungus</name>
    <name type="synonym">Peniophora carnosa</name>
    <dbReference type="NCBI Taxonomy" id="650164"/>
    <lineage>
        <taxon>Eukaryota</taxon>
        <taxon>Fungi</taxon>
        <taxon>Dikarya</taxon>
        <taxon>Basidiomycota</taxon>
        <taxon>Agaricomycotina</taxon>
        <taxon>Agaricomycetes</taxon>
        <taxon>Polyporales</taxon>
        <taxon>Phanerochaetaceae</taxon>
        <taxon>Phanerochaete</taxon>
    </lineage>
</organism>
<dbReference type="AlphaFoldDB" id="K5V0N6"/>
<dbReference type="Proteomes" id="UP000008370">
    <property type="component" value="Unassembled WGS sequence"/>
</dbReference>